<evidence type="ECO:0000256" key="11">
    <source>
        <dbReference type="ARBA" id="ARBA00065880"/>
    </source>
</evidence>
<evidence type="ECO:0000256" key="13">
    <source>
        <dbReference type="RuleBase" id="RU000642"/>
    </source>
</evidence>
<evidence type="ECO:0000256" key="6">
    <source>
        <dbReference type="ARBA" id="ARBA00022768"/>
    </source>
</evidence>
<keyword evidence="17" id="KW-1185">Reference proteome</keyword>
<dbReference type="OMA" id="HREFICK"/>
<dbReference type="GO" id="GO:0005739">
    <property type="term" value="C:mitochondrion"/>
    <property type="evidence" value="ECO:0007669"/>
    <property type="project" value="UniProtKB-SubCell"/>
</dbReference>
<comment type="similarity">
    <text evidence="2 12 13">Belongs to the EF-Ts family.</text>
</comment>
<dbReference type="STRING" id="69332.A0A388M1P4"/>
<feature type="compositionally biased region" description="Low complexity" evidence="14">
    <location>
        <begin position="660"/>
        <end position="669"/>
    </location>
</feature>
<dbReference type="Proteomes" id="UP000265515">
    <property type="component" value="Unassembled WGS sequence"/>
</dbReference>
<reference evidence="16 17" key="1">
    <citation type="journal article" date="2018" name="Cell">
        <title>The Chara Genome: Secondary Complexity and Implications for Plant Terrestrialization.</title>
        <authorList>
            <person name="Nishiyama T."/>
            <person name="Sakayama H."/>
            <person name="Vries J.D."/>
            <person name="Buschmann H."/>
            <person name="Saint-Marcoux D."/>
            <person name="Ullrich K.K."/>
            <person name="Haas F.B."/>
            <person name="Vanderstraeten L."/>
            <person name="Becker D."/>
            <person name="Lang D."/>
            <person name="Vosolsobe S."/>
            <person name="Rombauts S."/>
            <person name="Wilhelmsson P.K.I."/>
            <person name="Janitza P."/>
            <person name="Kern R."/>
            <person name="Heyl A."/>
            <person name="Rumpler F."/>
            <person name="Villalobos L.I.A.C."/>
            <person name="Clay J.M."/>
            <person name="Skokan R."/>
            <person name="Toyoda A."/>
            <person name="Suzuki Y."/>
            <person name="Kagoshima H."/>
            <person name="Schijlen E."/>
            <person name="Tajeshwar N."/>
            <person name="Catarino B."/>
            <person name="Hetherington A.J."/>
            <person name="Saltykova A."/>
            <person name="Bonnot C."/>
            <person name="Breuninger H."/>
            <person name="Symeonidi A."/>
            <person name="Radhakrishnan G.V."/>
            <person name="Van Nieuwerburgh F."/>
            <person name="Deforce D."/>
            <person name="Chang C."/>
            <person name="Karol K.G."/>
            <person name="Hedrich R."/>
            <person name="Ulvskov P."/>
            <person name="Glockner G."/>
            <person name="Delwiche C.F."/>
            <person name="Petrasek J."/>
            <person name="Van de Peer Y."/>
            <person name="Friml J."/>
            <person name="Beilby M."/>
            <person name="Dolan L."/>
            <person name="Kohara Y."/>
            <person name="Sugano S."/>
            <person name="Fujiyama A."/>
            <person name="Delaux P.-M."/>
            <person name="Quint M."/>
            <person name="TheiBen G."/>
            <person name="Hagemann M."/>
            <person name="Harholt J."/>
            <person name="Dunand C."/>
            <person name="Zachgo S."/>
            <person name="Langdale J."/>
            <person name="Maumus F."/>
            <person name="Straeten D.V.D."/>
            <person name="Gould S.B."/>
            <person name="Rensing S.A."/>
        </authorList>
    </citation>
    <scope>NUCLEOTIDE SEQUENCE [LARGE SCALE GENOMIC DNA]</scope>
    <source>
        <strain evidence="16 17">S276</strain>
    </source>
</reference>
<evidence type="ECO:0000256" key="7">
    <source>
        <dbReference type="ARBA" id="ARBA00022917"/>
    </source>
</evidence>
<dbReference type="InterPro" id="IPR018101">
    <property type="entry name" value="Transl_elong_Ts_CS"/>
</dbReference>
<evidence type="ECO:0000256" key="3">
    <source>
        <dbReference type="ARBA" id="ARBA00022528"/>
    </source>
</evidence>
<comment type="subunit">
    <text evidence="10">Component of the chloroplast ribosome 70S subunit, and at low levels, present in polysomes.</text>
</comment>
<dbReference type="CDD" id="cd14275">
    <property type="entry name" value="UBA_EF-Ts"/>
    <property type="match status" value="2"/>
</dbReference>
<evidence type="ECO:0000256" key="2">
    <source>
        <dbReference type="ARBA" id="ARBA00005532"/>
    </source>
</evidence>
<dbReference type="InterPro" id="IPR001816">
    <property type="entry name" value="Transl_elong_EFTs/EF1B"/>
</dbReference>
<dbReference type="PANTHER" id="PTHR11741:SF10">
    <property type="entry name" value="POLYPROTEIN OF EF-TS, CHLOROPLASTIC"/>
    <property type="match status" value="1"/>
</dbReference>
<dbReference type="Gene3D" id="1.10.8.10">
    <property type="entry name" value="DNA helicase RuvA subunit, C-terminal domain"/>
    <property type="match status" value="2"/>
</dbReference>
<organism evidence="16 17">
    <name type="scientific">Chara braunii</name>
    <name type="common">Braun's stonewort</name>
    <dbReference type="NCBI Taxonomy" id="69332"/>
    <lineage>
        <taxon>Eukaryota</taxon>
        <taxon>Viridiplantae</taxon>
        <taxon>Streptophyta</taxon>
        <taxon>Charophyceae</taxon>
        <taxon>Charales</taxon>
        <taxon>Characeae</taxon>
        <taxon>Chara</taxon>
    </lineage>
</organism>
<dbReference type="PROSITE" id="PS01126">
    <property type="entry name" value="EF_TS_1"/>
    <property type="match status" value="1"/>
</dbReference>
<evidence type="ECO:0000256" key="10">
    <source>
        <dbReference type="ARBA" id="ARBA00065253"/>
    </source>
</evidence>
<dbReference type="GO" id="GO:0003746">
    <property type="term" value="F:translation elongation factor activity"/>
    <property type="evidence" value="ECO:0007669"/>
    <property type="project" value="UniProtKB-UniRule"/>
</dbReference>
<dbReference type="Pfam" id="PF00575">
    <property type="entry name" value="S1"/>
    <property type="match status" value="1"/>
</dbReference>
<sequence>MASATTAAVLPPRGLLHSSCWLAQPSSPHLSKPGAYSLRSTSTASRAVSSQTWRFDEPGNRRSICCGIQLWHRTRRVVVTGVRGGGVIVGGAAVGGRAGGGRGAGGVGLRAVVGEVGVGVRAAGVGSCKLQRRLAQDTLSVCRLLKSSERGSSSLFLSSSSPSSSSSSSLSSSLRLDSVPRAVAEDAPQTLASVSETSEDEADANGGTTSQGGEIADGVSSEAGGTEIEPTEASGEVRDGPSSSPTPAIDARRRARGGGRQRRTVSVKIQDLQLGQILQGTVKSIQSYGAFVDIGSSTDGLLHISQLENFFVKEVQDVVAVGQEVAVRIIDVDLDKGRISLSMKDPNQVDQRRDGSQAENSVPRSDEADGAMPQARKIAGRGRKSPTANKDKATHNFKKGQTVKGVVKNILAYGAFNNRISLSMREKVDVSRINTDMNVGDDEALKPFQLAFRRANLIRDSFPSLNPDADAAPSLADELEVKDAKSTEGEEVDVAPETEAVAELEDAAEPSSTDENAQLEIAGAAEAIAAESQGVDELAAAEELKVEDAVESIAVPMEIPDSPVSEATDDSSPGNVMENADVSAEVEEPEPVADSTPVNVLENADASAEVDEPEPAAAAVLEPVAEAAVDSTMVEVNESTDAVPSVEQSQPAVAEATAEQTDSTDVSSSVALASDLSAQAEETEKPSTSSDVKITAALVKELREETGAGMMDCKRALEETKGDKSKAQDLLRKRGLAKADKKAARIAAEGLIVSYIHDNRIGVLLELNCETDFVARGEKFRELADEIAMQVAACQQVKYVDISEIPESVLHTERSIEMGKDDIQNKPEAIREKIVEGRVTKRLGEVCLMELPYIRNDKLSVKDLVKQAVATIGENIRIRRFVRYERGEGIEKKAVDFAQDVAEQMKAMSGATSQENAPSAAPPAPAPAAEDAEPNPEASPAAKPVPLAVIQQLRQETGAGVMDCKKAVAEADGDVEKAREWLRKKGLASAEKKASRTAAEGVIASYVHDSRIGVVAEINCETDFVARGEKFQELVEDICMQIAASADVVAVSVSDIPEEFVTKEREIEMGKEDILSKPEAIRGKIVEGRVAKRLNELALLEQPFIRNDKILVKDYIKEAVALLGENITVRRFEKFVLGEGLEKRVTDFAAEVAAQAGGAA</sequence>
<dbReference type="PROSITE" id="PS50126">
    <property type="entry name" value="S1"/>
    <property type="match status" value="1"/>
</dbReference>
<feature type="region of interest" description="Disordered" evidence="14">
    <location>
        <begin position="186"/>
        <end position="264"/>
    </location>
</feature>
<comment type="subcellular location">
    <subcellularLocation>
        <location evidence="12">Mitochondrion</location>
    </subcellularLocation>
    <subcellularLocation>
        <location evidence="1">Plastid</location>
        <location evidence="1">Chloroplast</location>
    </subcellularLocation>
</comment>
<feature type="region of interest" description="Disordered" evidence="14">
    <location>
        <begin position="153"/>
        <end position="173"/>
    </location>
</feature>
<feature type="region of interest" description="Disordered" evidence="14">
    <location>
        <begin position="555"/>
        <end position="598"/>
    </location>
</feature>
<dbReference type="GO" id="GO:0070125">
    <property type="term" value="P:mitochondrial translational elongation"/>
    <property type="evidence" value="ECO:0007669"/>
    <property type="project" value="TreeGrafter"/>
</dbReference>
<dbReference type="InterPro" id="IPR014039">
    <property type="entry name" value="Transl_elong_EFTs/EF1B_dimer"/>
</dbReference>
<dbReference type="InterPro" id="IPR012340">
    <property type="entry name" value="NA-bd_OB-fold"/>
</dbReference>
<evidence type="ECO:0000259" key="15">
    <source>
        <dbReference type="PROSITE" id="PS50126"/>
    </source>
</evidence>
<keyword evidence="12" id="KW-0496">Mitochondrion</keyword>
<dbReference type="HAMAP" id="MF_00050">
    <property type="entry name" value="EF_Ts"/>
    <property type="match status" value="2"/>
</dbReference>
<dbReference type="GO" id="GO:0003729">
    <property type="term" value="F:mRNA binding"/>
    <property type="evidence" value="ECO:0007669"/>
    <property type="project" value="EnsemblPlants"/>
</dbReference>
<dbReference type="Gene3D" id="3.30.479.20">
    <property type="entry name" value="Elongation factor Ts, dimerisation domain"/>
    <property type="match status" value="2"/>
</dbReference>
<dbReference type="Gramene" id="GBG88425">
    <property type="protein sequence ID" value="GBG88425"/>
    <property type="gene ID" value="CBR_g47124"/>
</dbReference>
<dbReference type="PANTHER" id="PTHR11741">
    <property type="entry name" value="ELONGATION FACTOR TS"/>
    <property type="match status" value="1"/>
</dbReference>
<feature type="region of interest" description="Disordered" evidence="14">
    <location>
        <begin position="906"/>
        <end position="943"/>
    </location>
</feature>
<gene>
    <name evidence="12" type="primary">EFTS</name>
    <name evidence="16" type="ORF">CBR_g47124</name>
</gene>
<dbReference type="InterPro" id="IPR009060">
    <property type="entry name" value="UBA-like_sf"/>
</dbReference>
<dbReference type="SUPFAM" id="SSF54713">
    <property type="entry name" value="Elongation factor Ts (EF-Ts), dimerisation domain"/>
    <property type="match status" value="2"/>
</dbReference>
<feature type="compositionally biased region" description="Basic residues" evidence="14">
    <location>
        <begin position="253"/>
        <end position="264"/>
    </location>
</feature>
<feature type="domain" description="S1 motif" evidence="15">
    <location>
        <begin position="275"/>
        <end position="344"/>
    </location>
</feature>
<evidence type="ECO:0000256" key="5">
    <source>
        <dbReference type="ARBA" id="ARBA00022737"/>
    </source>
</evidence>
<evidence type="ECO:0000256" key="4">
    <source>
        <dbReference type="ARBA" id="ARBA00022640"/>
    </source>
</evidence>
<evidence type="ECO:0000313" key="17">
    <source>
        <dbReference type="Proteomes" id="UP000265515"/>
    </source>
</evidence>
<dbReference type="EMBL" id="BFEA01000672">
    <property type="protein sequence ID" value="GBG88425.1"/>
    <property type="molecule type" value="Genomic_DNA"/>
</dbReference>
<dbReference type="Pfam" id="PF00889">
    <property type="entry name" value="EF_TS"/>
    <property type="match status" value="2"/>
</dbReference>
<dbReference type="PROSITE" id="PS01127">
    <property type="entry name" value="EF_TS_2"/>
    <property type="match status" value="2"/>
</dbReference>
<comment type="function">
    <text evidence="8 12 13">Associates with the EF-Tu.GDP complex and induces the exchange of GDP to GTP. It remains bound to the aminoacyl-tRNA.EF-Tu.GTP complex up to the GTP hydrolysis stage on the ribosome.</text>
</comment>
<comment type="subunit">
    <text evidence="9">Associates transiently with chloroplast polysomes.</text>
</comment>
<protein>
    <recommendedName>
        <fullName evidence="12">Elongation factor Ts, mitochondrial</fullName>
        <shortName evidence="12">EF-Ts</shortName>
        <shortName evidence="12">EF-TsMt</shortName>
    </recommendedName>
</protein>
<dbReference type="InterPro" id="IPR036402">
    <property type="entry name" value="EF-Ts_dimer_sf"/>
</dbReference>
<comment type="caution">
    <text evidence="16">The sequence shown here is derived from an EMBL/GenBank/DDBJ whole genome shotgun (WGS) entry which is preliminary data.</text>
</comment>
<evidence type="ECO:0000256" key="9">
    <source>
        <dbReference type="ARBA" id="ARBA00063456"/>
    </source>
</evidence>
<accession>A0A388M1P4</accession>
<dbReference type="Gene3D" id="1.10.286.20">
    <property type="match status" value="2"/>
</dbReference>
<dbReference type="FunFam" id="2.40.50.140:FF:000051">
    <property type="entry name" value="RNA-binding transcriptional accessory protein"/>
    <property type="match status" value="1"/>
</dbReference>
<keyword evidence="3" id="KW-0150">Chloroplast</keyword>
<comment type="subunit">
    <text evidence="11">Component of the chloroplast ribosome 30S and 70S subunits, as well as polysomes.</text>
</comment>
<evidence type="ECO:0000256" key="12">
    <source>
        <dbReference type="HAMAP-Rule" id="MF_03135"/>
    </source>
</evidence>
<name>A0A388M1P4_CHABU</name>
<dbReference type="Gene3D" id="2.40.50.140">
    <property type="entry name" value="Nucleic acid-binding proteins"/>
    <property type="match status" value="1"/>
</dbReference>
<keyword evidence="7 12" id="KW-0648">Protein biosynthesis</keyword>
<dbReference type="AlphaFoldDB" id="A0A388M1P4"/>
<dbReference type="GO" id="GO:0009507">
    <property type="term" value="C:chloroplast"/>
    <property type="evidence" value="ECO:0007669"/>
    <property type="project" value="UniProtKB-SubCell"/>
</dbReference>
<dbReference type="SUPFAM" id="SSF46934">
    <property type="entry name" value="UBA-like"/>
    <property type="match status" value="2"/>
</dbReference>
<dbReference type="FunFam" id="1.10.8.10:FF:000001">
    <property type="entry name" value="Elongation factor Ts"/>
    <property type="match status" value="2"/>
</dbReference>
<evidence type="ECO:0000313" key="16">
    <source>
        <dbReference type="EMBL" id="GBG88425.1"/>
    </source>
</evidence>
<evidence type="ECO:0000256" key="8">
    <source>
        <dbReference type="ARBA" id="ARBA00025453"/>
    </source>
</evidence>
<feature type="region of interest" description="Disordered" evidence="14">
    <location>
        <begin position="343"/>
        <end position="398"/>
    </location>
</feature>
<evidence type="ECO:0000256" key="1">
    <source>
        <dbReference type="ARBA" id="ARBA00004229"/>
    </source>
</evidence>
<dbReference type="NCBIfam" id="TIGR00116">
    <property type="entry name" value="tsf"/>
    <property type="match status" value="2"/>
</dbReference>
<feature type="region of interest" description="Disordered" evidence="14">
    <location>
        <begin position="636"/>
        <end position="669"/>
    </location>
</feature>
<dbReference type="OrthoDB" id="277235at2759"/>
<dbReference type="InterPro" id="IPR003029">
    <property type="entry name" value="S1_domain"/>
</dbReference>
<keyword evidence="6 12" id="KW-0251">Elongation factor</keyword>
<evidence type="ECO:0000256" key="14">
    <source>
        <dbReference type="SAM" id="MobiDB-lite"/>
    </source>
</evidence>
<dbReference type="FunFam" id="1.10.286.20:FF:000001">
    <property type="entry name" value="Elongation factor Ts"/>
    <property type="match status" value="2"/>
</dbReference>
<keyword evidence="5" id="KW-0677">Repeat</keyword>
<feature type="compositionally biased region" description="Polar residues" evidence="14">
    <location>
        <begin position="637"/>
        <end position="651"/>
    </location>
</feature>
<dbReference type="SMART" id="SM00316">
    <property type="entry name" value="S1"/>
    <property type="match status" value="1"/>
</dbReference>
<dbReference type="SUPFAM" id="SSF50249">
    <property type="entry name" value="Nucleic acid-binding proteins"/>
    <property type="match status" value="1"/>
</dbReference>
<proteinExistence type="inferred from homology"/>
<keyword evidence="4" id="KW-0934">Plastid</keyword>